<name>A0A9D1I8C6_9CLOT</name>
<evidence type="ECO:0000256" key="4">
    <source>
        <dbReference type="ARBA" id="ARBA00022692"/>
    </source>
</evidence>
<keyword evidence="5 8" id="KW-1133">Transmembrane helix</keyword>
<organism evidence="9 10">
    <name type="scientific">Candidatus Egerieisoma faecipullorum</name>
    <dbReference type="NCBI Taxonomy" id="2840963"/>
    <lineage>
        <taxon>Bacteria</taxon>
        <taxon>Bacillati</taxon>
        <taxon>Bacillota</taxon>
        <taxon>Clostridia</taxon>
        <taxon>Eubacteriales</taxon>
        <taxon>Clostridiaceae</taxon>
        <taxon>Clostridiaceae incertae sedis</taxon>
        <taxon>Candidatus Egerieisoma</taxon>
    </lineage>
</organism>
<keyword evidence="6 8" id="KW-0472">Membrane</keyword>
<evidence type="ECO:0000256" key="3">
    <source>
        <dbReference type="ARBA" id="ARBA00022679"/>
    </source>
</evidence>
<feature type="transmembrane region" description="Helical" evidence="8">
    <location>
        <begin position="547"/>
        <end position="568"/>
    </location>
</feature>
<proteinExistence type="inferred from homology"/>
<feature type="transmembrane region" description="Helical" evidence="8">
    <location>
        <begin position="598"/>
        <end position="618"/>
    </location>
</feature>
<keyword evidence="4 8" id="KW-0812">Transmembrane</keyword>
<evidence type="ECO:0000256" key="5">
    <source>
        <dbReference type="ARBA" id="ARBA00022989"/>
    </source>
</evidence>
<feature type="transmembrane region" description="Helical" evidence="8">
    <location>
        <begin position="476"/>
        <end position="496"/>
    </location>
</feature>
<evidence type="ECO:0000256" key="7">
    <source>
        <dbReference type="ARBA" id="ARBA00024033"/>
    </source>
</evidence>
<reference evidence="9" key="1">
    <citation type="submission" date="2020-10" db="EMBL/GenBank/DDBJ databases">
        <authorList>
            <person name="Gilroy R."/>
        </authorList>
    </citation>
    <scope>NUCLEOTIDE SEQUENCE</scope>
    <source>
        <strain evidence="9">CHK195-4489</strain>
    </source>
</reference>
<evidence type="ECO:0000256" key="1">
    <source>
        <dbReference type="ARBA" id="ARBA00004651"/>
    </source>
</evidence>
<dbReference type="EMBL" id="DVMM01000089">
    <property type="protein sequence ID" value="HIU29532.1"/>
    <property type="molecule type" value="Genomic_DNA"/>
</dbReference>
<gene>
    <name evidence="9" type="ORF">IAD50_04450</name>
</gene>
<accession>A0A9D1I8C6</accession>
<feature type="transmembrane region" description="Helical" evidence="8">
    <location>
        <begin position="667"/>
        <end position="689"/>
    </location>
</feature>
<comment type="similarity">
    <text evidence="7">Belongs to the glycosyltransferase 87 family.</text>
</comment>
<feature type="transmembrane region" description="Helical" evidence="8">
    <location>
        <begin position="429"/>
        <end position="455"/>
    </location>
</feature>
<keyword evidence="2" id="KW-1003">Cell membrane</keyword>
<feature type="transmembrane region" description="Helical" evidence="8">
    <location>
        <begin position="356"/>
        <end position="374"/>
    </location>
</feature>
<dbReference type="AlphaFoldDB" id="A0A9D1I8C6"/>
<dbReference type="Proteomes" id="UP000824089">
    <property type="component" value="Unassembled WGS sequence"/>
</dbReference>
<reference evidence="9" key="2">
    <citation type="journal article" date="2021" name="PeerJ">
        <title>Extensive microbial diversity within the chicken gut microbiome revealed by metagenomics and culture.</title>
        <authorList>
            <person name="Gilroy R."/>
            <person name="Ravi A."/>
            <person name="Getino M."/>
            <person name="Pursley I."/>
            <person name="Horton D.L."/>
            <person name="Alikhan N.F."/>
            <person name="Baker D."/>
            <person name="Gharbi K."/>
            <person name="Hall N."/>
            <person name="Watson M."/>
            <person name="Adriaenssens E.M."/>
            <person name="Foster-Nyarko E."/>
            <person name="Jarju S."/>
            <person name="Secka A."/>
            <person name="Antonio M."/>
            <person name="Oren A."/>
            <person name="Chaudhuri R.R."/>
            <person name="La Ragione R."/>
            <person name="Hildebrand F."/>
            <person name="Pallen M.J."/>
        </authorList>
    </citation>
    <scope>NUCLEOTIDE SEQUENCE</scope>
    <source>
        <strain evidence="9">CHK195-4489</strain>
    </source>
</reference>
<sequence length="718" mass="79758">MKQNRKSILFAAAAAVLVMVIAVIYFVNRQSGEAAEYLQICLLDFNEPEQYGELRTDSYQADGTEFGYDPTGGLDGTGCVTIHSSVENDARFTYRYESALEETYYRMSVWVRTENVGTSASGTDNTAVGANLSVLNTYSHSVSYTGSSDWTYIEYYGKTGKGQTDFTVCLRLGFYGGMNTGTVYFDDFELEQLDALPSGASSTSMEDTLSGSGRAQAESEHQDTMLAATVMVLCIVLYLAVAYQYAKKRDAEAQQLDLLSGSASVSGLSAGSAVLFLIAAGFLLRLVLSFTMPQCDIDVGLFQYWARNLAEKGIPDFYSYAEAMNLDYPPLFLYYLYFLGLVGRIGNIGQTLLFDVLLKLPSMLADCVIAYLLYKMAKGRMSKNWTLFLVAIWLFNPMVLLDSACWGQVDSLLALALLLSAYCIEKDRYAWASVALAFAVTLKPQGIFFVPILGFALLRQLIWDREQPLAKRLLRFVYSLAAFFATALVIILPFGIKMEPNLFSWIFGVYTNTAGGYSYATVNSFNFFYLLGANWVNDSTPFMGLTYFAWGMIAIVVISLLTGVLYLVKREKQPYVYLLSAMLIYMVATFGPRMHERYFYPALVLLLAAVIHSNNKLLLGIYAVMSISNFYTVLEVMTGLSIGGKLIDTDYATASYYYWPPLNTQRATMTIFNVLCAVALFAAACILIFTKIGSAKSFRIWEDAGNDPIEQIGGQHEK</sequence>
<dbReference type="Pfam" id="PF09594">
    <property type="entry name" value="GT87"/>
    <property type="match status" value="1"/>
</dbReference>
<dbReference type="Gene3D" id="2.60.120.260">
    <property type="entry name" value="Galactose-binding domain-like"/>
    <property type="match status" value="1"/>
</dbReference>
<feature type="transmembrane region" description="Helical" evidence="8">
    <location>
        <begin position="575"/>
        <end position="592"/>
    </location>
</feature>
<evidence type="ECO:0000313" key="9">
    <source>
        <dbReference type="EMBL" id="HIU29532.1"/>
    </source>
</evidence>
<feature type="transmembrane region" description="Helical" evidence="8">
    <location>
        <begin position="258"/>
        <end position="284"/>
    </location>
</feature>
<feature type="transmembrane region" description="Helical" evidence="8">
    <location>
        <begin position="225"/>
        <end position="246"/>
    </location>
</feature>
<keyword evidence="3" id="KW-0808">Transferase</keyword>
<evidence type="ECO:0000256" key="8">
    <source>
        <dbReference type="SAM" id="Phobius"/>
    </source>
</evidence>
<dbReference type="GO" id="GO:0016758">
    <property type="term" value="F:hexosyltransferase activity"/>
    <property type="evidence" value="ECO:0007669"/>
    <property type="project" value="InterPro"/>
</dbReference>
<evidence type="ECO:0000256" key="6">
    <source>
        <dbReference type="ARBA" id="ARBA00023136"/>
    </source>
</evidence>
<evidence type="ECO:0000313" key="10">
    <source>
        <dbReference type="Proteomes" id="UP000824089"/>
    </source>
</evidence>
<feature type="transmembrane region" description="Helical" evidence="8">
    <location>
        <begin position="7"/>
        <end position="27"/>
    </location>
</feature>
<protein>
    <submittedName>
        <fullName evidence="9">DUF2029 domain-containing protein</fullName>
    </submittedName>
</protein>
<evidence type="ECO:0000256" key="2">
    <source>
        <dbReference type="ARBA" id="ARBA00022475"/>
    </source>
</evidence>
<dbReference type="GO" id="GO:0005886">
    <property type="term" value="C:plasma membrane"/>
    <property type="evidence" value="ECO:0007669"/>
    <property type="project" value="UniProtKB-SubCell"/>
</dbReference>
<comment type="subcellular location">
    <subcellularLocation>
        <location evidence="1">Cell membrane</location>
        <topology evidence="1">Multi-pass membrane protein</topology>
    </subcellularLocation>
</comment>
<comment type="caution">
    <text evidence="9">The sequence shown here is derived from an EMBL/GenBank/DDBJ whole genome shotgun (WGS) entry which is preliminary data.</text>
</comment>
<dbReference type="InterPro" id="IPR018584">
    <property type="entry name" value="GT87"/>
</dbReference>
<feature type="transmembrane region" description="Helical" evidence="8">
    <location>
        <begin position="386"/>
        <end position="409"/>
    </location>
</feature>